<dbReference type="AlphaFoldDB" id="A0A0N5BJN6"/>
<evidence type="ECO:0000313" key="4">
    <source>
        <dbReference type="WBParaSite" id="SPAL_0000615900.1"/>
    </source>
</evidence>
<feature type="signal peptide" evidence="2">
    <location>
        <begin position="1"/>
        <end position="21"/>
    </location>
</feature>
<name>A0A0N5BJN6_STREA</name>
<dbReference type="Proteomes" id="UP000046392">
    <property type="component" value="Unplaced"/>
</dbReference>
<sequence>MMDKLLISLFLLLNVITFSHSTINPTRNVIKDVLKGIDTTNKDPEMVKFLEQLEGLSEFSNQPLVMGDNNEYEAKKSMVVERILKNLDMIKYLINENEKKLLPYLSQNFDKLIKQKKIVDIKPQWNGEDFLVRRLAEVEKFIAQGKKVRVNRKPMSGEGYDFNTKNIATMSFNENSIPGKEMKDWDERKSRWNGEDFLKKILGNILKFFKNDFRKPYPNSIYKKNKLLAKEIEILEDRIRKMLMELEKKLVEEYFRRLTMELRDRMDFSTTVGPPPQSYYDQYGTTINGVDYDVTETPTPQPYYDQYGTTITGVDYDVTETPTPQPYYDQYGTTITGVDYNVPETPTPQPYYDPSETPSTEMFYTSDEAQTTIGY</sequence>
<keyword evidence="2" id="KW-0732">Signal</keyword>
<keyword evidence="3" id="KW-1185">Reference proteome</keyword>
<reference evidence="4" key="1">
    <citation type="submission" date="2017-02" db="UniProtKB">
        <authorList>
            <consortium name="WormBaseParasite"/>
        </authorList>
    </citation>
    <scope>IDENTIFICATION</scope>
</reference>
<evidence type="ECO:0000313" key="3">
    <source>
        <dbReference type="Proteomes" id="UP000046392"/>
    </source>
</evidence>
<protein>
    <submittedName>
        <fullName evidence="4">DUF148 domain-containing protein</fullName>
    </submittedName>
</protein>
<feature type="coiled-coil region" evidence="1">
    <location>
        <begin position="225"/>
        <end position="252"/>
    </location>
</feature>
<evidence type="ECO:0000256" key="1">
    <source>
        <dbReference type="SAM" id="Coils"/>
    </source>
</evidence>
<accession>A0A0N5BJN6</accession>
<keyword evidence="1" id="KW-0175">Coiled coil</keyword>
<dbReference type="WBParaSite" id="SPAL_0000615900.1">
    <property type="protein sequence ID" value="SPAL_0000615900.1"/>
    <property type="gene ID" value="SPAL_0000615900"/>
</dbReference>
<feature type="chain" id="PRO_5005894687" evidence="2">
    <location>
        <begin position="22"/>
        <end position="375"/>
    </location>
</feature>
<evidence type="ECO:0000256" key="2">
    <source>
        <dbReference type="SAM" id="SignalP"/>
    </source>
</evidence>
<organism evidence="3 4">
    <name type="scientific">Strongyloides papillosus</name>
    <name type="common">Intestinal threadworm</name>
    <dbReference type="NCBI Taxonomy" id="174720"/>
    <lineage>
        <taxon>Eukaryota</taxon>
        <taxon>Metazoa</taxon>
        <taxon>Ecdysozoa</taxon>
        <taxon>Nematoda</taxon>
        <taxon>Chromadorea</taxon>
        <taxon>Rhabditida</taxon>
        <taxon>Tylenchina</taxon>
        <taxon>Panagrolaimomorpha</taxon>
        <taxon>Strongyloidoidea</taxon>
        <taxon>Strongyloididae</taxon>
        <taxon>Strongyloides</taxon>
    </lineage>
</organism>
<proteinExistence type="predicted"/>